<dbReference type="EMBL" id="CP000724">
    <property type="protein sequence ID" value="ABR46633.1"/>
    <property type="molecule type" value="Genomic_DNA"/>
</dbReference>
<reference evidence="3" key="2">
    <citation type="journal article" date="2016" name="Genome Announc.">
        <title>Complete genome sequence of Alkaliphilus metalliredigens strain QYMF, an alkaliphilic and metal-reducing bacterium isolated from borax-contaminated leachate ponds.</title>
        <authorList>
            <person name="Hwang C."/>
            <person name="Copeland A."/>
            <person name="Lucas S."/>
            <person name="Lapidus A."/>
            <person name="Barry K."/>
            <person name="Detter J.C."/>
            <person name="Glavina Del Rio T."/>
            <person name="Hammon N."/>
            <person name="Israni S."/>
            <person name="Dalin E."/>
            <person name="Tice H."/>
            <person name="Pitluck S."/>
            <person name="Chertkov O."/>
            <person name="Brettin T."/>
            <person name="Bruce D."/>
            <person name="Han C."/>
            <person name="Schmutz J."/>
            <person name="Larimer F."/>
            <person name="Land M.L."/>
            <person name="Hauser L."/>
            <person name="Kyrpides N."/>
            <person name="Mikhailova N."/>
            <person name="Ye Q."/>
            <person name="Zhou J."/>
            <person name="Richardson P."/>
            <person name="Fields M.W."/>
        </authorList>
    </citation>
    <scope>NUCLEOTIDE SEQUENCE [LARGE SCALE GENOMIC DNA]</scope>
    <source>
        <strain evidence="3">QYMF</strain>
    </source>
</reference>
<name>A6TKB5_ALKMQ</name>
<organism evidence="1 3">
    <name type="scientific">Alkaliphilus metalliredigens (strain QYMF)</name>
    <dbReference type="NCBI Taxonomy" id="293826"/>
    <lineage>
        <taxon>Bacteria</taxon>
        <taxon>Bacillati</taxon>
        <taxon>Bacillota</taxon>
        <taxon>Clostridia</taxon>
        <taxon>Peptostreptococcales</taxon>
        <taxon>Natronincolaceae</taxon>
        <taxon>Alkaliphilus</taxon>
    </lineage>
</organism>
<dbReference type="KEGG" id="amt:Amet_0405"/>
<accession>A6TKB5</accession>
<dbReference type="STRING" id="293826.Amet_0405"/>
<evidence type="ECO:0000313" key="3">
    <source>
        <dbReference type="Proteomes" id="UP000001572"/>
    </source>
</evidence>
<evidence type="ECO:0000313" key="2">
    <source>
        <dbReference type="EMBL" id="ABR50451.1"/>
    </source>
</evidence>
<dbReference type="EMBL" id="CP000724">
    <property type="protein sequence ID" value="ABR50451.1"/>
    <property type="molecule type" value="Genomic_DNA"/>
</dbReference>
<reference evidence="1" key="1">
    <citation type="submission" date="2007-06" db="EMBL/GenBank/DDBJ databases">
        <title>Complete sequence of Alkaliphilus metalliredigens QYMF.</title>
        <authorList>
            <consortium name="US DOE Joint Genome Institute"/>
            <person name="Copeland A."/>
            <person name="Lucas S."/>
            <person name="Lapidus A."/>
            <person name="Barry K."/>
            <person name="Detter J.C."/>
            <person name="Glavina del Rio T."/>
            <person name="Hammon N."/>
            <person name="Israni S."/>
            <person name="Dalin E."/>
            <person name="Tice H."/>
            <person name="Pitluck S."/>
            <person name="Chertkov O."/>
            <person name="Brettin T."/>
            <person name="Bruce D."/>
            <person name="Han C."/>
            <person name="Schmutz J."/>
            <person name="Larimer F."/>
            <person name="Land M."/>
            <person name="Hauser L."/>
            <person name="Kyrpides N."/>
            <person name="Mikhailova N."/>
            <person name="Ye Q."/>
            <person name="Zhou J."/>
            <person name="Fields M."/>
            <person name="Richardson P."/>
        </authorList>
    </citation>
    <scope>NUCLEOTIDE SEQUENCE</scope>
    <source>
        <strain evidence="1">QYMF</strain>
    </source>
</reference>
<dbReference type="KEGG" id="amt:Amet_4377"/>
<gene>
    <name evidence="1" type="ordered locus">Amet_0405</name>
    <name evidence="2" type="ordered locus">Amet_4377</name>
</gene>
<sequence>MKLKVLEEIVDLTKSIIRDISEPDKVCICAKRIQFLAEKEALAKEDYKRYLGSVLDPRD</sequence>
<protein>
    <submittedName>
        <fullName evidence="1">Uncharacterized protein</fullName>
    </submittedName>
</protein>
<evidence type="ECO:0000313" key="1">
    <source>
        <dbReference type="EMBL" id="ABR46633.1"/>
    </source>
</evidence>
<dbReference type="HOGENOM" id="CLU_2949980_0_0_9"/>
<dbReference type="RefSeq" id="WP_011971541.1">
    <property type="nucleotide sequence ID" value="NC_009633.1"/>
</dbReference>
<proteinExistence type="predicted"/>
<dbReference type="Proteomes" id="UP000001572">
    <property type="component" value="Chromosome"/>
</dbReference>
<dbReference type="AlphaFoldDB" id="A6TKB5"/>
<keyword evidence="3" id="KW-1185">Reference proteome</keyword>